<dbReference type="Gene3D" id="1.10.3720.10">
    <property type="entry name" value="MetI-like"/>
    <property type="match status" value="1"/>
</dbReference>
<protein>
    <recommendedName>
        <fullName evidence="10">ABC transmembrane type-1 domain-containing protein</fullName>
    </recommendedName>
</protein>
<evidence type="ECO:0000256" key="6">
    <source>
        <dbReference type="ARBA" id="ARBA00022927"/>
    </source>
</evidence>
<evidence type="ECO:0000256" key="5">
    <source>
        <dbReference type="ARBA" id="ARBA00022856"/>
    </source>
</evidence>
<keyword evidence="6" id="KW-0653">Protein transport</keyword>
<dbReference type="CDD" id="cd06261">
    <property type="entry name" value="TM_PBP2"/>
    <property type="match status" value="1"/>
</dbReference>
<dbReference type="PANTHER" id="PTHR43386:SF1">
    <property type="entry name" value="D,D-DIPEPTIDE TRANSPORT SYSTEM PERMEASE PROTEIN DDPC-RELATED"/>
    <property type="match status" value="1"/>
</dbReference>
<keyword evidence="3" id="KW-1003">Cell membrane</keyword>
<dbReference type="SUPFAM" id="SSF161098">
    <property type="entry name" value="MetI-like"/>
    <property type="match status" value="1"/>
</dbReference>
<proteinExistence type="predicted"/>
<dbReference type="InterPro" id="IPR035906">
    <property type="entry name" value="MetI-like_sf"/>
</dbReference>
<reference evidence="11 12" key="1">
    <citation type="submission" date="2023-02" db="EMBL/GenBank/DDBJ databases">
        <title>Devosia algicola sp. nov., isolated from the phycosphere of marine algae.</title>
        <authorList>
            <person name="Kim J.M."/>
            <person name="Lee J.K."/>
            <person name="Choi B.J."/>
            <person name="Bayburt H."/>
            <person name="Jeon C.O."/>
        </authorList>
    </citation>
    <scope>NUCLEOTIDE SEQUENCE [LARGE SCALE GENOMIC DNA]</scope>
    <source>
        <strain evidence="11 12">G20-9</strain>
    </source>
</reference>
<evidence type="ECO:0000256" key="4">
    <source>
        <dbReference type="ARBA" id="ARBA00022692"/>
    </source>
</evidence>
<evidence type="ECO:0000256" key="7">
    <source>
        <dbReference type="ARBA" id="ARBA00022989"/>
    </source>
</evidence>
<evidence type="ECO:0000259" key="10">
    <source>
        <dbReference type="PROSITE" id="PS50928"/>
    </source>
</evidence>
<dbReference type="EMBL" id="CP118246">
    <property type="protein sequence ID" value="WDR02185.1"/>
    <property type="molecule type" value="Genomic_DNA"/>
</dbReference>
<dbReference type="PANTHER" id="PTHR43386">
    <property type="entry name" value="OLIGOPEPTIDE TRANSPORT SYSTEM PERMEASE PROTEIN APPC"/>
    <property type="match status" value="1"/>
</dbReference>
<accession>A0ABY7YM81</accession>
<dbReference type="Pfam" id="PF12911">
    <property type="entry name" value="OppC_N"/>
    <property type="match status" value="1"/>
</dbReference>
<keyword evidence="2" id="KW-0813">Transport</keyword>
<keyword evidence="7 9" id="KW-1133">Transmembrane helix</keyword>
<feature type="transmembrane region" description="Helical" evidence="9">
    <location>
        <begin position="95"/>
        <end position="120"/>
    </location>
</feature>
<organism evidence="11 12">
    <name type="scientific">Devosia algicola</name>
    <dbReference type="NCBI Taxonomy" id="3026418"/>
    <lineage>
        <taxon>Bacteria</taxon>
        <taxon>Pseudomonadati</taxon>
        <taxon>Pseudomonadota</taxon>
        <taxon>Alphaproteobacteria</taxon>
        <taxon>Hyphomicrobiales</taxon>
        <taxon>Devosiaceae</taxon>
        <taxon>Devosia</taxon>
    </lineage>
</organism>
<keyword evidence="5" id="KW-0571">Peptide transport</keyword>
<keyword evidence="8 9" id="KW-0472">Membrane</keyword>
<dbReference type="InterPro" id="IPR025966">
    <property type="entry name" value="OppC_N"/>
</dbReference>
<feature type="domain" description="ABC transmembrane type-1" evidence="10">
    <location>
        <begin position="92"/>
        <end position="144"/>
    </location>
</feature>
<comment type="subcellular location">
    <subcellularLocation>
        <location evidence="1">Cell membrane</location>
        <topology evidence="1">Multi-pass membrane protein</topology>
    </subcellularLocation>
</comment>
<dbReference type="RefSeq" id="WP_282218591.1">
    <property type="nucleotide sequence ID" value="NZ_CP118246.1"/>
</dbReference>
<dbReference type="Proteomes" id="UP001220530">
    <property type="component" value="Chromosome"/>
</dbReference>
<dbReference type="PROSITE" id="PS50928">
    <property type="entry name" value="ABC_TM1"/>
    <property type="match status" value="1"/>
</dbReference>
<gene>
    <name evidence="11" type="ORF">PSQ19_16265</name>
</gene>
<evidence type="ECO:0000256" key="2">
    <source>
        <dbReference type="ARBA" id="ARBA00022448"/>
    </source>
</evidence>
<dbReference type="InterPro" id="IPR000515">
    <property type="entry name" value="MetI-like"/>
</dbReference>
<feature type="transmembrane region" description="Helical" evidence="9">
    <location>
        <begin position="31"/>
        <end position="52"/>
    </location>
</feature>
<dbReference type="InterPro" id="IPR050366">
    <property type="entry name" value="BP-dependent_transpt_permease"/>
</dbReference>
<sequence length="144" mass="15633">MTATAHATGIKRAKSRNLWRDAARRFVRNKLAIVGMVVVVVFLVLAILGSAITPYDPFDQDLIAALQGPSPAHWLGTDDLGRDVLSRLIIGARTALFVAIVTISISLVIGIVLGTMAGYLGPWADTLIMWFSDVVQSIPPYCWL</sequence>
<evidence type="ECO:0000256" key="8">
    <source>
        <dbReference type="ARBA" id="ARBA00023136"/>
    </source>
</evidence>
<keyword evidence="12" id="KW-1185">Reference proteome</keyword>
<evidence type="ECO:0000256" key="9">
    <source>
        <dbReference type="SAM" id="Phobius"/>
    </source>
</evidence>
<evidence type="ECO:0000313" key="11">
    <source>
        <dbReference type="EMBL" id="WDR02185.1"/>
    </source>
</evidence>
<evidence type="ECO:0000256" key="3">
    <source>
        <dbReference type="ARBA" id="ARBA00022475"/>
    </source>
</evidence>
<name>A0ABY7YM81_9HYPH</name>
<evidence type="ECO:0000313" key="12">
    <source>
        <dbReference type="Proteomes" id="UP001220530"/>
    </source>
</evidence>
<evidence type="ECO:0000256" key="1">
    <source>
        <dbReference type="ARBA" id="ARBA00004651"/>
    </source>
</evidence>
<keyword evidence="4 9" id="KW-0812">Transmembrane</keyword>